<evidence type="ECO:0000259" key="4">
    <source>
        <dbReference type="Pfam" id="PF19040"/>
    </source>
</evidence>
<feature type="domain" description="SGNH" evidence="4">
    <location>
        <begin position="468"/>
        <end position="704"/>
    </location>
</feature>
<feature type="transmembrane region" description="Helical" evidence="2">
    <location>
        <begin position="250"/>
        <end position="269"/>
    </location>
</feature>
<protein>
    <submittedName>
        <fullName evidence="5">Acyltransferase family protein</fullName>
        <ecNumber evidence="5">2.3.1.-</ecNumber>
    </submittedName>
</protein>
<keyword evidence="5" id="KW-0808">Transferase</keyword>
<keyword evidence="2" id="KW-1133">Transmembrane helix</keyword>
<evidence type="ECO:0000256" key="1">
    <source>
        <dbReference type="SAM" id="MobiDB-lite"/>
    </source>
</evidence>
<feature type="transmembrane region" description="Helical" evidence="2">
    <location>
        <begin position="171"/>
        <end position="188"/>
    </location>
</feature>
<feature type="transmembrane region" description="Helical" evidence="2">
    <location>
        <begin position="99"/>
        <end position="118"/>
    </location>
</feature>
<name>A0ABW8AH30_9ACTN</name>
<dbReference type="InterPro" id="IPR050879">
    <property type="entry name" value="Acyltransferase_3"/>
</dbReference>
<dbReference type="InterPro" id="IPR043968">
    <property type="entry name" value="SGNH"/>
</dbReference>
<sequence>MSTATLARRSAGPEPGPGPGTVQAPAGPGFLPGVQALRAVAALLVVTFHLWPGVVRGGFAGVDVFFVISGFLITGHLARELERTGRVGLVAFYARRMKRLLPAALTVLATCVVGTILIEPISLWNRALQEVLASALYVENWSLAAGSVDYFAADDPPTAAQHYWSLSVEEQFYIAWPLLLLLATGLLARRLPRRGAPVAVAAVIGLVSFTHSVSATGPAQYFDTFTRAWEFAAGGLLALSLGAGRLPRRVAVTVLWAGLAAVLGGGLWLTESMRFPGYLALIPVGGAAAVIAAGTPGGPLSPSAVLRSRLVQFLGNISYALYLWHWPLVVLFGREAGTTAPNGVPRWVLLMGSVVLATASTYLIEAPVRRLTVRTRRGHLFTLTAGFTGMAVLAAACLAGQGHAARVEARASAQAAALQENLPGCYGAPALDPSRPQCAGAGDDTNPVPSPVAAFEDKPKACLQDIGRAALRVCAFGASASAATRTVAVVGDSHSMAWLGALEPAAHRRSWRLVVIQKGSCPLIEAVRRMPAGQAASCRAWNVALHGWFRVNPQVHEVFVSASSMNQFVPAPGRTWQQTAVSGYLAAWRSLPDSVQRIVVLRDVPRPRPDVVTCAERAVRNRQNVNTCGRPEAQAVLGDPEVTAAAEAATRTKESVVGRDVAVINLNRLFCTNGYCSPAVGGVFVYRDGHHMTNTFAGTLAPYLLAAYDRLGDLR</sequence>
<feature type="transmembrane region" description="Helical" evidence="2">
    <location>
        <begin position="347"/>
        <end position="368"/>
    </location>
</feature>
<gene>
    <name evidence="5" type="ORF">ACIB24_01115</name>
</gene>
<dbReference type="Proteomes" id="UP001612915">
    <property type="component" value="Unassembled WGS sequence"/>
</dbReference>
<dbReference type="EC" id="2.3.1.-" evidence="5"/>
<feature type="transmembrane region" description="Helical" evidence="2">
    <location>
        <begin position="225"/>
        <end position="243"/>
    </location>
</feature>
<reference evidence="5 6" key="1">
    <citation type="submission" date="2024-10" db="EMBL/GenBank/DDBJ databases">
        <title>The Natural Products Discovery Center: Release of the First 8490 Sequenced Strains for Exploring Actinobacteria Biosynthetic Diversity.</title>
        <authorList>
            <person name="Kalkreuter E."/>
            <person name="Kautsar S.A."/>
            <person name="Yang D."/>
            <person name="Bader C.D."/>
            <person name="Teijaro C.N."/>
            <person name="Fluegel L."/>
            <person name="Davis C.M."/>
            <person name="Simpson J.R."/>
            <person name="Lauterbach L."/>
            <person name="Steele A.D."/>
            <person name="Gui C."/>
            <person name="Meng S."/>
            <person name="Li G."/>
            <person name="Viehrig K."/>
            <person name="Ye F."/>
            <person name="Su P."/>
            <person name="Kiefer A.F."/>
            <person name="Nichols A."/>
            <person name="Cepeda A.J."/>
            <person name="Yan W."/>
            <person name="Fan B."/>
            <person name="Jiang Y."/>
            <person name="Adhikari A."/>
            <person name="Zheng C.-J."/>
            <person name="Schuster L."/>
            <person name="Cowan T.M."/>
            <person name="Smanski M.J."/>
            <person name="Chevrette M.G."/>
            <person name="De Carvalho L.P.S."/>
            <person name="Shen B."/>
        </authorList>
    </citation>
    <scope>NUCLEOTIDE SEQUENCE [LARGE SCALE GENOMIC DNA]</scope>
    <source>
        <strain evidence="5 6">NPDC049639</strain>
    </source>
</reference>
<dbReference type="InterPro" id="IPR002656">
    <property type="entry name" value="Acyl_transf_3_dom"/>
</dbReference>
<keyword evidence="6" id="KW-1185">Reference proteome</keyword>
<comment type="caution">
    <text evidence="5">The sequence shown here is derived from an EMBL/GenBank/DDBJ whole genome shotgun (WGS) entry which is preliminary data.</text>
</comment>
<dbReference type="GO" id="GO:0016746">
    <property type="term" value="F:acyltransferase activity"/>
    <property type="evidence" value="ECO:0007669"/>
    <property type="project" value="UniProtKB-KW"/>
</dbReference>
<keyword evidence="2" id="KW-0472">Membrane</keyword>
<feature type="transmembrane region" description="Helical" evidence="2">
    <location>
        <begin position="310"/>
        <end position="327"/>
    </location>
</feature>
<feature type="domain" description="Acyltransferase 3" evidence="3">
    <location>
        <begin position="33"/>
        <end position="364"/>
    </location>
</feature>
<feature type="transmembrane region" description="Helical" evidence="2">
    <location>
        <begin position="195"/>
        <end position="213"/>
    </location>
</feature>
<dbReference type="RefSeq" id="WP_398273919.1">
    <property type="nucleotide sequence ID" value="NZ_JBITLV010000001.1"/>
</dbReference>
<dbReference type="Pfam" id="PF19040">
    <property type="entry name" value="SGNH"/>
    <property type="match status" value="1"/>
</dbReference>
<keyword evidence="2" id="KW-0812">Transmembrane</keyword>
<feature type="transmembrane region" description="Helical" evidence="2">
    <location>
        <begin position="380"/>
        <end position="402"/>
    </location>
</feature>
<evidence type="ECO:0000313" key="6">
    <source>
        <dbReference type="Proteomes" id="UP001612915"/>
    </source>
</evidence>
<dbReference type="Pfam" id="PF01757">
    <property type="entry name" value="Acyl_transf_3"/>
    <property type="match status" value="1"/>
</dbReference>
<feature type="transmembrane region" description="Helical" evidence="2">
    <location>
        <begin position="275"/>
        <end position="298"/>
    </location>
</feature>
<evidence type="ECO:0000256" key="2">
    <source>
        <dbReference type="SAM" id="Phobius"/>
    </source>
</evidence>
<dbReference type="PANTHER" id="PTHR23028">
    <property type="entry name" value="ACETYLTRANSFERASE"/>
    <property type="match status" value="1"/>
</dbReference>
<organism evidence="5 6">
    <name type="scientific">Spongisporangium articulatum</name>
    <dbReference type="NCBI Taxonomy" id="3362603"/>
    <lineage>
        <taxon>Bacteria</taxon>
        <taxon>Bacillati</taxon>
        <taxon>Actinomycetota</taxon>
        <taxon>Actinomycetes</taxon>
        <taxon>Kineosporiales</taxon>
        <taxon>Kineosporiaceae</taxon>
        <taxon>Spongisporangium</taxon>
    </lineage>
</organism>
<evidence type="ECO:0000313" key="5">
    <source>
        <dbReference type="EMBL" id="MFI7585657.1"/>
    </source>
</evidence>
<dbReference type="EMBL" id="JBITLV010000001">
    <property type="protein sequence ID" value="MFI7585657.1"/>
    <property type="molecule type" value="Genomic_DNA"/>
</dbReference>
<feature type="region of interest" description="Disordered" evidence="1">
    <location>
        <begin position="1"/>
        <end position="24"/>
    </location>
</feature>
<accession>A0ABW8AH30</accession>
<dbReference type="PANTHER" id="PTHR23028:SF53">
    <property type="entry name" value="ACYL_TRANSF_3 DOMAIN-CONTAINING PROTEIN"/>
    <property type="match status" value="1"/>
</dbReference>
<evidence type="ECO:0000259" key="3">
    <source>
        <dbReference type="Pfam" id="PF01757"/>
    </source>
</evidence>
<keyword evidence="5" id="KW-0012">Acyltransferase</keyword>
<proteinExistence type="predicted"/>
<feature type="transmembrane region" description="Helical" evidence="2">
    <location>
        <begin position="58"/>
        <end position="78"/>
    </location>
</feature>